<dbReference type="Gene3D" id="1.10.150.130">
    <property type="match status" value="1"/>
</dbReference>
<proteinExistence type="predicted"/>
<keyword evidence="1 2" id="KW-0238">DNA-binding</keyword>
<organism evidence="4 5">
    <name type="scientific">Lysinibacillus capsici</name>
    <dbReference type="NCBI Taxonomy" id="2115968"/>
    <lineage>
        <taxon>Bacteria</taxon>
        <taxon>Bacillati</taxon>
        <taxon>Bacillota</taxon>
        <taxon>Bacilli</taxon>
        <taxon>Bacillales</taxon>
        <taxon>Bacillaceae</taxon>
        <taxon>Lysinibacillus</taxon>
    </lineage>
</organism>
<reference evidence="4 5" key="1">
    <citation type="submission" date="2023-04" db="EMBL/GenBank/DDBJ databases">
        <title>Genomic of Lysinibacillus capsici TSBLM.</title>
        <authorList>
            <person name="Hu X.S."/>
            <person name="Yu C.H."/>
        </authorList>
    </citation>
    <scope>NUCLEOTIDE SEQUENCE [LARGE SCALE GENOMIC DNA]</scope>
    <source>
        <strain evidence="4 5">TSBLM</strain>
    </source>
</reference>
<gene>
    <name evidence="4" type="ORF">QBO96_01615</name>
</gene>
<evidence type="ECO:0000256" key="2">
    <source>
        <dbReference type="PROSITE-ProRule" id="PRU01248"/>
    </source>
</evidence>
<evidence type="ECO:0000256" key="1">
    <source>
        <dbReference type="ARBA" id="ARBA00023125"/>
    </source>
</evidence>
<evidence type="ECO:0000259" key="3">
    <source>
        <dbReference type="PROSITE" id="PS51900"/>
    </source>
</evidence>
<keyword evidence="5" id="KW-1185">Reference proteome</keyword>
<dbReference type="SUPFAM" id="SSF56349">
    <property type="entry name" value="DNA breaking-rejoining enzymes"/>
    <property type="match status" value="1"/>
</dbReference>
<protein>
    <recommendedName>
        <fullName evidence="3">Core-binding (CB) domain-containing protein</fullName>
    </recommendedName>
</protein>
<dbReference type="Proteomes" id="UP001244564">
    <property type="component" value="Chromosome"/>
</dbReference>
<name>A0ABY8KLM5_9BACI</name>
<dbReference type="PROSITE" id="PS51900">
    <property type="entry name" value="CB"/>
    <property type="match status" value="1"/>
</dbReference>
<dbReference type="InterPro" id="IPR044068">
    <property type="entry name" value="CB"/>
</dbReference>
<dbReference type="InterPro" id="IPR010998">
    <property type="entry name" value="Integrase_recombinase_N"/>
</dbReference>
<dbReference type="RefSeq" id="WP_279494787.1">
    <property type="nucleotide sequence ID" value="NZ_CP122283.1"/>
</dbReference>
<feature type="domain" description="Core-binding (CB)" evidence="3">
    <location>
        <begin position="1"/>
        <end position="107"/>
    </location>
</feature>
<evidence type="ECO:0000313" key="5">
    <source>
        <dbReference type="Proteomes" id="UP001244564"/>
    </source>
</evidence>
<dbReference type="EMBL" id="CP122283">
    <property type="protein sequence ID" value="WGF38984.1"/>
    <property type="molecule type" value="Genomic_DNA"/>
</dbReference>
<sequence length="143" mass="17143">MDFKSLVKEYLDMIQARAEREVFPNTIRTYCYNLWYFIVYLKIKGLDILDLDGKPDVLTNFKLWLKNPYRFHGNEERLDYEYVKDDLKVSTVNAIIDRVSSLFLWLKASGRIKENPVVYRNVMFTNAMRDKDILFPTQRSKLK</sequence>
<dbReference type="InterPro" id="IPR011010">
    <property type="entry name" value="DNA_brk_join_enz"/>
</dbReference>
<evidence type="ECO:0000313" key="4">
    <source>
        <dbReference type="EMBL" id="WGF38984.1"/>
    </source>
</evidence>
<accession>A0ABY8KLM5</accession>